<dbReference type="EMBL" id="JARWAO010000001">
    <property type="protein sequence ID" value="MDR5895144.1"/>
    <property type="molecule type" value="Genomic_DNA"/>
</dbReference>
<keyword evidence="2" id="KW-0274">FAD</keyword>
<dbReference type="SUPFAM" id="SSF55424">
    <property type="entry name" value="FAD/NAD-linked reductases, dimerisation (C-terminal) domain"/>
    <property type="match status" value="1"/>
</dbReference>
<name>A0ABU1GSZ1_9GAMM</name>
<gene>
    <name evidence="5" type="ORF">QC825_03505</name>
</gene>
<sequence length="396" mass="42774">MKTQYDYLIVGAGMTAANAAKAIRKNRPSASIAILGEEKHPPVTRPALSKKLWTDPEFTEDDIWMITDDDRVEIHTETRITRLDRAARTVATEDGAEFGYSKLLLATGGAPKTLPDLPASDRVLYFRTYADYQRLRDAATPGARMLVAGGSYIGCELAAALVQQGCEVTLITPDNVLGEPLFPDAFARHFQDTFTEHGVSVITRRQVTGGSVGEQGVCVTLDDGSTLEGDMLAAGIGITPETALAEQAGLSVDDGIVVDQWLTTDDPNIFAAGDVARYPDVRLGAQRVEHVDNANQMGTQAGHNMAGVASAYTHTPYFYSNVFDLGFRAVGTADASNLDTVSDWQTPNRKGAIFYLDDDTLKGVMLIDLDDQLDAARALLEQPTITDRDALKGKLT</sequence>
<dbReference type="PANTHER" id="PTHR43557:SF4">
    <property type="entry name" value="APOPTOSIS-INDUCING FACTOR 1, MITOCHONDRIAL"/>
    <property type="match status" value="1"/>
</dbReference>
<evidence type="ECO:0000313" key="6">
    <source>
        <dbReference type="Proteomes" id="UP001269375"/>
    </source>
</evidence>
<organism evidence="5 6">
    <name type="scientific">Larsenimonas suaedae</name>
    <dbReference type="NCBI Taxonomy" id="1851019"/>
    <lineage>
        <taxon>Bacteria</taxon>
        <taxon>Pseudomonadati</taxon>
        <taxon>Pseudomonadota</taxon>
        <taxon>Gammaproteobacteria</taxon>
        <taxon>Oceanospirillales</taxon>
        <taxon>Halomonadaceae</taxon>
        <taxon>Larsenimonas</taxon>
    </lineage>
</organism>
<dbReference type="Proteomes" id="UP001269375">
    <property type="component" value="Unassembled WGS sequence"/>
</dbReference>
<dbReference type="PRINTS" id="PR00368">
    <property type="entry name" value="FADPNR"/>
</dbReference>
<keyword evidence="6" id="KW-1185">Reference proteome</keyword>
<evidence type="ECO:0000256" key="1">
    <source>
        <dbReference type="ARBA" id="ARBA00022630"/>
    </source>
</evidence>
<dbReference type="Pfam" id="PF07992">
    <property type="entry name" value="Pyr_redox_2"/>
    <property type="match status" value="1"/>
</dbReference>
<reference evidence="5 6" key="1">
    <citation type="submission" date="2023-04" db="EMBL/GenBank/DDBJ databases">
        <title>A long-awaited taxogenomic arrangement of the family Halomonadaceae.</title>
        <authorList>
            <person name="De La Haba R."/>
            <person name="Chuvochina M."/>
            <person name="Wittouck S."/>
            <person name="Arahal D.R."/>
            <person name="Sanchez-Porro C."/>
            <person name="Hugenholtz P."/>
            <person name="Ventosa A."/>
        </authorList>
    </citation>
    <scope>NUCLEOTIDE SEQUENCE [LARGE SCALE GENOMIC DNA]</scope>
    <source>
        <strain evidence="5 6">DSM 22428</strain>
    </source>
</reference>
<dbReference type="RefSeq" id="WP_251592009.1">
    <property type="nucleotide sequence ID" value="NZ_JAMLJI010000002.1"/>
</dbReference>
<evidence type="ECO:0000259" key="4">
    <source>
        <dbReference type="Pfam" id="PF07992"/>
    </source>
</evidence>
<comment type="caution">
    <text evidence="5">The sequence shown here is derived from an EMBL/GenBank/DDBJ whole genome shotgun (WGS) entry which is preliminary data.</text>
</comment>
<proteinExistence type="predicted"/>
<feature type="domain" description="FAD/NAD(P)-binding" evidence="4">
    <location>
        <begin position="5"/>
        <end position="298"/>
    </location>
</feature>
<dbReference type="Gene3D" id="3.30.390.30">
    <property type="match status" value="1"/>
</dbReference>
<dbReference type="InterPro" id="IPR036188">
    <property type="entry name" value="FAD/NAD-bd_sf"/>
</dbReference>
<dbReference type="Gene3D" id="3.50.50.60">
    <property type="entry name" value="FAD/NAD(P)-binding domain"/>
    <property type="match status" value="2"/>
</dbReference>
<dbReference type="InterPro" id="IPR023753">
    <property type="entry name" value="FAD/NAD-binding_dom"/>
</dbReference>
<keyword evidence="1" id="KW-0285">Flavoprotein</keyword>
<keyword evidence="3" id="KW-0560">Oxidoreductase</keyword>
<evidence type="ECO:0000256" key="2">
    <source>
        <dbReference type="ARBA" id="ARBA00022827"/>
    </source>
</evidence>
<accession>A0ABU1GSZ1</accession>
<protein>
    <submittedName>
        <fullName evidence="5">FAD-dependent oxidoreductase</fullName>
    </submittedName>
</protein>
<dbReference type="SUPFAM" id="SSF51905">
    <property type="entry name" value="FAD/NAD(P)-binding domain"/>
    <property type="match status" value="1"/>
</dbReference>
<dbReference type="InterPro" id="IPR016156">
    <property type="entry name" value="FAD/NAD-linked_Rdtase_dimer_sf"/>
</dbReference>
<evidence type="ECO:0000256" key="3">
    <source>
        <dbReference type="ARBA" id="ARBA00023002"/>
    </source>
</evidence>
<dbReference type="InterPro" id="IPR050446">
    <property type="entry name" value="FAD-oxidoreductase/Apoptosis"/>
</dbReference>
<evidence type="ECO:0000313" key="5">
    <source>
        <dbReference type="EMBL" id="MDR5895144.1"/>
    </source>
</evidence>
<dbReference type="PANTHER" id="PTHR43557">
    <property type="entry name" value="APOPTOSIS-INDUCING FACTOR 1"/>
    <property type="match status" value="1"/>
</dbReference>